<organism evidence="1 2">
    <name type="scientific">Lupinus albus</name>
    <name type="common">White lupine</name>
    <name type="synonym">Lupinus termis</name>
    <dbReference type="NCBI Taxonomy" id="3870"/>
    <lineage>
        <taxon>Eukaryota</taxon>
        <taxon>Viridiplantae</taxon>
        <taxon>Streptophyta</taxon>
        <taxon>Embryophyta</taxon>
        <taxon>Tracheophyta</taxon>
        <taxon>Spermatophyta</taxon>
        <taxon>Magnoliopsida</taxon>
        <taxon>eudicotyledons</taxon>
        <taxon>Gunneridae</taxon>
        <taxon>Pentapetalae</taxon>
        <taxon>rosids</taxon>
        <taxon>fabids</taxon>
        <taxon>Fabales</taxon>
        <taxon>Fabaceae</taxon>
        <taxon>Papilionoideae</taxon>
        <taxon>50 kb inversion clade</taxon>
        <taxon>genistoids sensu lato</taxon>
        <taxon>core genistoids</taxon>
        <taxon>Genisteae</taxon>
        <taxon>Lupinus</taxon>
    </lineage>
</organism>
<gene>
    <name evidence="1" type="ORF">Lalb_Chr21g0316031</name>
</gene>
<name>A0A6A4NUA7_LUPAL</name>
<protein>
    <submittedName>
        <fullName evidence="1">Uncharacterized protein</fullName>
    </submittedName>
</protein>
<proteinExistence type="predicted"/>
<comment type="caution">
    <text evidence="1">The sequence shown here is derived from an EMBL/GenBank/DDBJ whole genome shotgun (WGS) entry which is preliminary data.</text>
</comment>
<evidence type="ECO:0000313" key="1">
    <source>
        <dbReference type="EMBL" id="KAE9590097.1"/>
    </source>
</evidence>
<sequence>MSELLLFFANGDILIYWDTQACKVLMSIAPCDVADSMQPEPCNLELLCLESLGKSLQ</sequence>
<reference evidence="2" key="1">
    <citation type="journal article" date="2020" name="Nat. Commun.">
        <title>Genome sequence of the cluster root forming white lupin.</title>
        <authorList>
            <person name="Hufnagel B."/>
            <person name="Marques A."/>
            <person name="Soriano A."/>
            <person name="Marques L."/>
            <person name="Divol F."/>
            <person name="Doumas P."/>
            <person name="Sallet E."/>
            <person name="Mancinotti D."/>
            <person name="Carrere S."/>
            <person name="Marande W."/>
            <person name="Arribat S."/>
            <person name="Keller J."/>
            <person name="Huneau C."/>
            <person name="Blein T."/>
            <person name="Aime D."/>
            <person name="Laguerre M."/>
            <person name="Taylor J."/>
            <person name="Schubert V."/>
            <person name="Nelson M."/>
            <person name="Geu-Flores F."/>
            <person name="Crespi M."/>
            <person name="Gallardo-Guerrero K."/>
            <person name="Delaux P.-M."/>
            <person name="Salse J."/>
            <person name="Berges H."/>
            <person name="Guyot R."/>
            <person name="Gouzy J."/>
            <person name="Peret B."/>
        </authorList>
    </citation>
    <scope>NUCLEOTIDE SEQUENCE [LARGE SCALE GENOMIC DNA]</scope>
    <source>
        <strain evidence="2">cv. Amiga</strain>
    </source>
</reference>
<evidence type="ECO:0000313" key="2">
    <source>
        <dbReference type="Proteomes" id="UP000447434"/>
    </source>
</evidence>
<keyword evidence="2" id="KW-1185">Reference proteome</keyword>
<dbReference type="Proteomes" id="UP000447434">
    <property type="component" value="Chromosome 21"/>
</dbReference>
<dbReference type="EMBL" id="WOCE01000021">
    <property type="protein sequence ID" value="KAE9590097.1"/>
    <property type="molecule type" value="Genomic_DNA"/>
</dbReference>
<dbReference type="AlphaFoldDB" id="A0A6A4NUA7"/>
<accession>A0A6A4NUA7</accession>